<dbReference type="PIRSF" id="PIRSF000429">
    <property type="entry name" value="Ac-CoA_Ac_transf"/>
    <property type="match status" value="1"/>
</dbReference>
<evidence type="ECO:0000313" key="2">
    <source>
        <dbReference type="EMBL" id="WTT18036.1"/>
    </source>
</evidence>
<dbReference type="GO" id="GO:0016747">
    <property type="term" value="F:acyltransferase activity, transferring groups other than amino-acyl groups"/>
    <property type="evidence" value="ECO:0007669"/>
    <property type="project" value="InterPro"/>
</dbReference>
<sequence length="382" mass="40662">MDTREAAVVGIGRTAFSKSSGRTPLAMAAEAARAALDDAGLRPGEVDGVVDFHTNDSASAAEVARAIGVFDLGLALDVHGGGNVAVTVVGQAFAAVQAGACEVAVVFRSLQGRSGNRYGRGERPVLPMKGEMQFAALNGFVVPPMWIAMFAQRHKHVYGTRDEDFGHIAITTRKHASANPHAMQRQVIDMDDYLSARWICEPFRLYDCCLETDGAVALVVTTLERARSLRHVPVRIAGFGEAHTHGGSWTNFPDLSEMYSAYAAKRLWASTGLRPADLDIACMYDCFTGTVMATVEDFGLCPKGEVGAFFGEGRATYGGDVVVNPHGGLLSEGYLQGLNHHYEAVHQLRGDAGDRQVPDARHALVTAGAGPAGGALIYEASR</sequence>
<proteinExistence type="predicted"/>
<evidence type="ECO:0000259" key="1">
    <source>
        <dbReference type="Pfam" id="PF22691"/>
    </source>
</evidence>
<feature type="domain" description="Thiolase C-terminal" evidence="1">
    <location>
        <begin position="241"/>
        <end position="371"/>
    </location>
</feature>
<dbReference type="PANTHER" id="PTHR42870:SF1">
    <property type="entry name" value="NON-SPECIFIC LIPID-TRANSFER PROTEIN-LIKE 2"/>
    <property type="match status" value="1"/>
</dbReference>
<name>A0AAU2A2A5_9ACTN</name>
<dbReference type="Pfam" id="PF22691">
    <property type="entry name" value="Thiolase_C_1"/>
    <property type="match status" value="1"/>
</dbReference>
<dbReference type="SUPFAM" id="SSF53901">
    <property type="entry name" value="Thiolase-like"/>
    <property type="match status" value="2"/>
</dbReference>
<organism evidence="2">
    <name type="scientific">Streptomyces sp. NBC_00093</name>
    <dbReference type="NCBI Taxonomy" id="2975649"/>
    <lineage>
        <taxon>Bacteria</taxon>
        <taxon>Bacillati</taxon>
        <taxon>Actinomycetota</taxon>
        <taxon>Actinomycetes</taxon>
        <taxon>Kitasatosporales</taxon>
        <taxon>Streptomycetaceae</taxon>
        <taxon>Streptomyces</taxon>
    </lineage>
</organism>
<dbReference type="InterPro" id="IPR016039">
    <property type="entry name" value="Thiolase-like"/>
</dbReference>
<dbReference type="AlphaFoldDB" id="A0AAU2A2A5"/>
<gene>
    <name evidence="2" type="ORF">OHA22_22060</name>
</gene>
<reference evidence="2" key="1">
    <citation type="submission" date="2022-10" db="EMBL/GenBank/DDBJ databases">
        <title>The complete genomes of actinobacterial strains from the NBC collection.</title>
        <authorList>
            <person name="Joergensen T.S."/>
            <person name="Alvarez Arevalo M."/>
            <person name="Sterndorff E.B."/>
            <person name="Faurdal D."/>
            <person name="Vuksanovic O."/>
            <person name="Mourched A.-S."/>
            <person name="Charusanti P."/>
            <person name="Shaw S."/>
            <person name="Blin K."/>
            <person name="Weber T."/>
        </authorList>
    </citation>
    <scope>NUCLEOTIDE SEQUENCE</scope>
    <source>
        <strain evidence="2">NBC_00093</strain>
    </source>
</reference>
<dbReference type="InterPro" id="IPR055140">
    <property type="entry name" value="Thiolase_C_2"/>
</dbReference>
<accession>A0AAU2A2A5</accession>
<protein>
    <submittedName>
        <fullName evidence="2">Lipid-transfer protein</fullName>
    </submittedName>
</protein>
<dbReference type="PANTHER" id="PTHR42870">
    <property type="entry name" value="ACETYL-COA C-ACETYLTRANSFERASE"/>
    <property type="match status" value="1"/>
</dbReference>
<dbReference type="InterPro" id="IPR002155">
    <property type="entry name" value="Thiolase"/>
</dbReference>
<dbReference type="EMBL" id="CP108222">
    <property type="protein sequence ID" value="WTT18036.1"/>
    <property type="molecule type" value="Genomic_DNA"/>
</dbReference>
<dbReference type="CDD" id="cd00829">
    <property type="entry name" value="SCP-x_thiolase"/>
    <property type="match status" value="1"/>
</dbReference>
<dbReference type="Gene3D" id="3.40.47.10">
    <property type="match status" value="1"/>
</dbReference>